<dbReference type="InterPro" id="IPR036291">
    <property type="entry name" value="NAD(P)-bd_dom_sf"/>
</dbReference>
<dbReference type="PANTHER" id="PTHR10366">
    <property type="entry name" value="NAD DEPENDENT EPIMERASE/DEHYDRATASE"/>
    <property type="match status" value="1"/>
</dbReference>
<dbReference type="Proteomes" id="UP001523369">
    <property type="component" value="Unassembled WGS sequence"/>
</dbReference>
<keyword evidence="5" id="KW-1185">Reference proteome</keyword>
<dbReference type="Pfam" id="PF01370">
    <property type="entry name" value="Epimerase"/>
    <property type="match status" value="1"/>
</dbReference>
<feature type="domain" description="NAD-dependent epimerase/dehydratase" evidence="3">
    <location>
        <begin position="8"/>
        <end position="238"/>
    </location>
</feature>
<evidence type="ECO:0000313" key="5">
    <source>
        <dbReference type="Proteomes" id="UP001523369"/>
    </source>
</evidence>
<keyword evidence="1" id="KW-0560">Oxidoreductase</keyword>
<dbReference type="SUPFAM" id="SSF51735">
    <property type="entry name" value="NAD(P)-binding Rossmann-fold domains"/>
    <property type="match status" value="1"/>
</dbReference>
<comment type="caution">
    <text evidence="4">The sequence shown here is derived from an EMBL/GenBank/DDBJ whole genome shotgun (WGS) entry which is preliminary data.</text>
</comment>
<reference evidence="4 5" key="1">
    <citation type="submission" date="2022-06" db="EMBL/GenBank/DDBJ databases">
        <title>New Species of the Genus Actinoplanes, ActinopZanes ferrugineus.</title>
        <authorList>
            <person name="Ding P."/>
        </authorList>
    </citation>
    <scope>NUCLEOTIDE SEQUENCE [LARGE SCALE GENOMIC DNA]</scope>
    <source>
        <strain evidence="4 5">TRM88003</strain>
    </source>
</reference>
<comment type="similarity">
    <text evidence="2">Belongs to the NAD(P)-dependent epimerase/dehydratase family. Dihydroflavonol-4-reductase subfamily.</text>
</comment>
<accession>A0ABT1DVX8</accession>
<dbReference type="InterPro" id="IPR001509">
    <property type="entry name" value="Epimerase_deHydtase"/>
</dbReference>
<protein>
    <submittedName>
        <fullName evidence="4">NAD-dependent epimerase/dehydratase family protein</fullName>
    </submittedName>
</protein>
<organism evidence="4 5">
    <name type="scientific">Paractinoplanes aksuensis</name>
    <dbReference type="NCBI Taxonomy" id="2939490"/>
    <lineage>
        <taxon>Bacteria</taxon>
        <taxon>Bacillati</taxon>
        <taxon>Actinomycetota</taxon>
        <taxon>Actinomycetes</taxon>
        <taxon>Micromonosporales</taxon>
        <taxon>Micromonosporaceae</taxon>
        <taxon>Paractinoplanes</taxon>
    </lineage>
</organism>
<evidence type="ECO:0000313" key="4">
    <source>
        <dbReference type="EMBL" id="MCO8274999.1"/>
    </source>
</evidence>
<name>A0ABT1DVX8_9ACTN</name>
<evidence type="ECO:0000256" key="1">
    <source>
        <dbReference type="ARBA" id="ARBA00023002"/>
    </source>
</evidence>
<evidence type="ECO:0000256" key="2">
    <source>
        <dbReference type="ARBA" id="ARBA00023445"/>
    </source>
</evidence>
<dbReference type="RefSeq" id="WP_253241062.1">
    <property type="nucleotide sequence ID" value="NZ_JAMYJR010000033.1"/>
</dbReference>
<dbReference type="PANTHER" id="PTHR10366:SF564">
    <property type="entry name" value="STEROL-4-ALPHA-CARBOXYLATE 3-DEHYDROGENASE, DECARBOXYLATING"/>
    <property type="match status" value="1"/>
</dbReference>
<dbReference type="EMBL" id="JAMYJR010000033">
    <property type="protein sequence ID" value="MCO8274999.1"/>
    <property type="molecule type" value="Genomic_DNA"/>
</dbReference>
<proteinExistence type="inferred from homology"/>
<gene>
    <name evidence="4" type="ORF">M1L60_30910</name>
</gene>
<dbReference type="InterPro" id="IPR050425">
    <property type="entry name" value="NAD(P)_dehydrat-like"/>
</dbReference>
<dbReference type="Gene3D" id="3.40.50.720">
    <property type="entry name" value="NAD(P)-binding Rossmann-like Domain"/>
    <property type="match status" value="1"/>
</dbReference>
<evidence type="ECO:0000259" key="3">
    <source>
        <dbReference type="Pfam" id="PF01370"/>
    </source>
</evidence>
<sequence length="337" mass="36161">MTNDLSTVLVTGATGHVGSHSVQRLLAEGYRVRVVVRRPEQEDDVRTLAGPSDRLEFVTAALTADDNWDKAMAGVRYVWHHASPFPFTPPADPDEVIVPARDGALRVLAAAGAEGVQRVVLTSSYAAVGYTPKPGDRYDESDWTDTAGDLPVYIRSKTVAEQAAWQYTREHAAPELAVINPTGIFGPLLAPRLSASTGLVRSYLEGASPVVPRMYFGVVDVRDVVDLHLRAMLSPAAAGERFIAVGGPAISFYQMGRMLAEHLPARADRVPATELTVEQVRAAARTEPALRDAALLGGRIPVISNAKARSLLGWQPREVATTIADTADSLLRLGLVG</sequence>